<dbReference type="AlphaFoldDB" id="A0A0N8S2J8"/>
<dbReference type="RefSeq" id="WP_005730435.1">
    <property type="nucleotide sequence ID" value="NZ_JYHE01000309.1"/>
</dbReference>
<proteinExistence type="predicted"/>
<protein>
    <submittedName>
        <fullName evidence="1">Uncharacterized protein</fullName>
    </submittedName>
</protein>
<gene>
    <name evidence="1" type="ORF">ALO64_200113</name>
</gene>
<accession>A0A0N8S2J8</accession>
<dbReference type="PATRIC" id="fig|86176.4.peg.2379"/>
<keyword evidence="2" id="KW-1185">Reference proteome</keyword>
<sequence>MNNASLFLPRLTLNRQFVYDLIEAEVPACALGVIEVHEHQFGLLAIRPSDNFPDGTSSEGFELGHSLLGTADYEVVHFAFNFHGVDTYNVLVNPCNPLIKTVVSNMIQRGYYFILVIRPDNGVTVFRAGGDSDDLAGLKENLPRILTSSTTAAQYENAVTRFQKRPYPPGVLVTWACRDDPAYLDISNDRLDLNPSSR</sequence>
<comment type="caution">
    <text evidence="1">The sequence shown here is derived from an EMBL/GenBank/DDBJ whole genome shotgun (WGS) entry which is preliminary data.</text>
</comment>
<dbReference type="Proteomes" id="UP000050455">
    <property type="component" value="Unassembled WGS sequence"/>
</dbReference>
<organism evidence="1 2">
    <name type="scientific">Pseudomonas meliae</name>
    <dbReference type="NCBI Taxonomy" id="86176"/>
    <lineage>
        <taxon>Bacteria</taxon>
        <taxon>Pseudomonadati</taxon>
        <taxon>Pseudomonadota</taxon>
        <taxon>Gammaproteobacteria</taxon>
        <taxon>Pseudomonadales</taxon>
        <taxon>Pseudomonadaceae</taxon>
        <taxon>Pseudomonas</taxon>
    </lineage>
</organism>
<dbReference type="EMBL" id="LJQT01000337">
    <property type="protein sequence ID" value="KPX84991.1"/>
    <property type="molecule type" value="Genomic_DNA"/>
</dbReference>
<evidence type="ECO:0000313" key="2">
    <source>
        <dbReference type="Proteomes" id="UP000050455"/>
    </source>
</evidence>
<name>A0A0N8S2J8_9PSED</name>
<evidence type="ECO:0000313" key="1">
    <source>
        <dbReference type="EMBL" id="KPX84991.1"/>
    </source>
</evidence>
<reference evidence="1 2" key="1">
    <citation type="submission" date="2015-09" db="EMBL/GenBank/DDBJ databases">
        <title>Genome announcement of multiple Pseudomonas syringae strains.</title>
        <authorList>
            <person name="Thakur S."/>
            <person name="Wang P.W."/>
            <person name="Gong Y."/>
            <person name="Weir B.S."/>
            <person name="Guttman D.S."/>
        </authorList>
    </citation>
    <scope>NUCLEOTIDE SEQUENCE [LARGE SCALE GENOMIC DNA]</scope>
    <source>
        <strain evidence="1 2">ICMP6289</strain>
    </source>
</reference>